<sequence length="490" mass="54196">MWRSLWVCKIIGVNQRFWGDVLAVLRDVEVSAEIVEFVRGGFELLQPRLLRQRREADAVDSWLKPETTRGFRVPPKASREHRALADLARTPWLGLVVTNVTQAMFVDSIVSEDGDAKDLWRLWMDNGMPSHQIANHRCMVSYGQSFGLALPAEMNGVPSARLRCLSPRRMAVEWDDAATDPYPTLALESLSADSESEQWRLYDSEYVYWLATPAGGGDPVVHRVQWHGAGVTPVVRFANNLDLDGNVIGEVTPFIPTAARINKTSYDRLLAQHFNSWKVRTIAGIDLPEETDDPVADEAAVERQKLKLSQEDILMSEDPDTKFGTLDGTSLDTFVNSWRSDVEALAAVSQTPAHALTGQLVNLNAEALAAARAPLTQKVWERQTSASVSYARLLRVAASLSGMDALAADPMVRVTWQDMEIRSMSQAVDALGKAATMLGIPKSGLWGRIPGVERSDVQEWERLAEEEKDADPLNSVLRGHTESTAAVVGE</sequence>
<accession>A0A8S5V353</accession>
<dbReference type="EMBL" id="BK016186">
    <property type="protein sequence ID" value="DAG01055.1"/>
    <property type="molecule type" value="Genomic_DNA"/>
</dbReference>
<reference evidence="1" key="1">
    <citation type="journal article" date="2021" name="Proc. Natl. Acad. Sci. U.S.A.">
        <title>A Catalog of Tens of Thousands of Viruses from Human Metagenomes Reveals Hidden Associations with Chronic Diseases.</title>
        <authorList>
            <person name="Tisza M.J."/>
            <person name="Buck C.B."/>
        </authorList>
    </citation>
    <scope>NUCLEOTIDE SEQUENCE</scope>
    <source>
        <strain evidence="1">Ct6YY1</strain>
    </source>
</reference>
<organism evidence="1">
    <name type="scientific">Siphoviridae sp. ct6YY1</name>
    <dbReference type="NCBI Taxonomy" id="2825343"/>
    <lineage>
        <taxon>Viruses</taxon>
        <taxon>Duplodnaviria</taxon>
        <taxon>Heunggongvirae</taxon>
        <taxon>Uroviricota</taxon>
        <taxon>Caudoviricetes</taxon>
    </lineage>
</organism>
<name>A0A8S5V353_9CAUD</name>
<evidence type="ECO:0000313" key="1">
    <source>
        <dbReference type="EMBL" id="DAG01055.1"/>
    </source>
</evidence>
<proteinExistence type="predicted"/>
<protein>
    <submittedName>
        <fullName evidence="1">PORTAL PROTEIN</fullName>
    </submittedName>
</protein>
<dbReference type="Pfam" id="PF05133">
    <property type="entry name" value="SPP1_portal"/>
    <property type="match status" value="1"/>
</dbReference>
<dbReference type="InterPro" id="IPR021145">
    <property type="entry name" value="Portal_protein_SPP1_Gp6-like"/>
</dbReference>